<evidence type="ECO:0000259" key="9">
    <source>
        <dbReference type="Pfam" id="PF23300"/>
    </source>
</evidence>
<proteinExistence type="predicted"/>
<dbReference type="PROSITE" id="PS00678">
    <property type="entry name" value="WD_REPEATS_1"/>
    <property type="match status" value="1"/>
</dbReference>
<dbReference type="AlphaFoldDB" id="A0A9P8RQZ4"/>
<keyword evidence="11" id="KW-1185">Reference proteome</keyword>
<organism evidence="10 11">
    <name type="scientific">Trichoglossum hirsutum</name>
    <dbReference type="NCBI Taxonomy" id="265104"/>
    <lineage>
        <taxon>Eukaryota</taxon>
        <taxon>Fungi</taxon>
        <taxon>Dikarya</taxon>
        <taxon>Ascomycota</taxon>
        <taxon>Pezizomycotina</taxon>
        <taxon>Geoglossomycetes</taxon>
        <taxon>Geoglossales</taxon>
        <taxon>Geoglossaceae</taxon>
        <taxon>Trichoglossum</taxon>
    </lineage>
</organism>
<feature type="domain" description="Nucleoporin Nup120/160 beta-propeller" evidence="7">
    <location>
        <begin position="79"/>
        <end position="576"/>
    </location>
</feature>
<dbReference type="InterPro" id="IPR048884">
    <property type="entry name" value="Nup120_helical"/>
</dbReference>
<evidence type="ECO:0000256" key="5">
    <source>
        <dbReference type="ARBA" id="ARBA00023242"/>
    </source>
</evidence>
<dbReference type="InterPro" id="IPR056548">
    <property type="entry name" value="HEAT_Nup120"/>
</dbReference>
<dbReference type="InterPro" id="IPR019775">
    <property type="entry name" value="WD40_repeat_CS"/>
</dbReference>
<evidence type="ECO:0000259" key="7">
    <source>
        <dbReference type="Pfam" id="PF11715"/>
    </source>
</evidence>
<gene>
    <name evidence="10" type="ORF">GP486_003190</name>
</gene>
<dbReference type="SUPFAM" id="SSF50978">
    <property type="entry name" value="WD40 repeat-like"/>
    <property type="match status" value="2"/>
</dbReference>
<dbReference type="InterPro" id="IPR015943">
    <property type="entry name" value="WD40/YVTN_repeat-like_dom_sf"/>
</dbReference>
<dbReference type="EMBL" id="JAGHQM010000411">
    <property type="protein sequence ID" value="KAH0562114.1"/>
    <property type="molecule type" value="Genomic_DNA"/>
</dbReference>
<feature type="domain" description="Nucleoporin nup120-like HEAT repeat" evidence="9">
    <location>
        <begin position="869"/>
        <end position="1042"/>
    </location>
</feature>
<keyword evidence="4" id="KW-0677">Repeat</keyword>
<sequence length="1211" mass="137234">MADQEPFYLFKELRLSLEPACPDSIVTIRLPPHGQPSKTSQRRVKPSELLPAEDEGAFAKKHLASSSSIYFRRNQKYPRSFLWRVLEDGKTLSIQSVDLSKSAKSTAEASIILRLAFPNAIRPAGVVLSDSKEHEHSNVFVLTSSDGLYTFTLRPEFFTRASSIEANVSFWCKVFLPSSFSFRYPHRLAALNPRELLISLHDGGVLKLSRRQEDDGSFWTETIFNEGGWSSSFRSLLPWQGSNTIRYGNTKLEQTVATSLAFSPDNTYLFTISLNHTIKAWNLSNGRIDVNKDLLNEERQVQDISKFLLDPSETDLIAVINRQIRSEDKFYVLTYSPIGAGQFKFWAAIDGTNGQLELEDICPDAVLEPPAPSTEIWTLAQFKVTSTSQTERISLWILWKNNTSYCVQNLEFDLRTIRIEWSDEFWVTAVTETLSDQLLPEPSDFESDDSTDKWIDYLFYPERFTKATLETSLTIYEQSLGALKERTSSKTKTLEERLCSSVAATVALNRDSDANIDFEQYRSDVDSQWRRFYRIAAELHKQRGEAVSLVIDSYSDLPWVVTADGVTLIRDCSGTELLYHNRTNQSYHEDILQFRGAGKLSHNKLKKDPKDIAGLVNAACVFREAFSDRLLHTCLATAEFEALQEPPYSVSDRIQSFYDRCGFASQVSDDDYNQLIAALDVFGGLKALDTNLFTAVTDSIPYQVRKPREGLPLTAFGGRTLVVGAQELIHLHSIVLFDLLVLIVFLEIEVDREEESMEWFDAGSLYSKIIGMLRDQEVLKWLAKSSRLQVSNPTGEDLEASLKNLEVSGPRRDGRRATVLQDLFVDYMDLPASRTDLTQPYLLTASLRNIFYRVFEPEGQKSYSSLTLILCNLLKTQNIGLASEFVRYLPNTPWATYLRGRVHICKREHAMAAIYFKKSAYGLHSPHRDKMTVEDTDGLLDLISLRDLHGGPLGFYRHITDLFEKGRVYSYAVDFAKIAMQFAALARSDEPVANIKDDVLNRLFYSSLQTSRFDEAYSALSQIGDNALKKRAIRDLVSFMCEKGDSEELISLPFIGLQDEVDEQLAFHCQNTLNINSGPPFHKILFSWRMRQGDFRGAASILYDRLQRLQTASTAFKDSQNTPVTQGYLVLIDILSSVDPAQAWVLTSTRTAEESAVTKRVKTTAGNTATLTRKVVTIDDIRKEYQRELDRIAKIESNQFSFIGGVEEDVL</sequence>
<dbReference type="Pfam" id="PF11715">
    <property type="entry name" value="Beta-prop_Nup120_160"/>
    <property type="match status" value="1"/>
</dbReference>
<dbReference type="InterPro" id="IPR059141">
    <property type="entry name" value="Beta-prop_Nup120_160"/>
</dbReference>
<dbReference type="PANTHER" id="PTHR21286:SF0">
    <property type="entry name" value="NUCLEAR PORE COMPLEX PROTEIN NUP160"/>
    <property type="match status" value="1"/>
</dbReference>
<feature type="repeat" description="WD" evidence="6">
    <location>
        <begin position="250"/>
        <end position="291"/>
    </location>
</feature>
<dbReference type="InterPro" id="IPR021717">
    <property type="entry name" value="Nucleoporin_Nup160"/>
</dbReference>
<dbReference type="PANTHER" id="PTHR21286">
    <property type="entry name" value="NUCLEAR PORE COMPLEX PROTEIN NUP160"/>
    <property type="match status" value="1"/>
</dbReference>
<protein>
    <submittedName>
        <fullName evidence="10">Uncharacterized protein</fullName>
    </submittedName>
</protein>
<accession>A0A9P8RQZ4</accession>
<evidence type="ECO:0000256" key="4">
    <source>
        <dbReference type="ARBA" id="ARBA00022737"/>
    </source>
</evidence>
<evidence type="ECO:0000259" key="8">
    <source>
        <dbReference type="Pfam" id="PF21486"/>
    </source>
</evidence>
<dbReference type="GO" id="GO:0005643">
    <property type="term" value="C:nuclear pore"/>
    <property type="evidence" value="ECO:0007669"/>
    <property type="project" value="TreeGrafter"/>
</dbReference>
<feature type="domain" description="Nucleoporin Nup120 helical" evidence="8">
    <location>
        <begin position="641"/>
        <end position="768"/>
    </location>
</feature>
<dbReference type="Pfam" id="PF23300">
    <property type="entry name" value="HEAT_Nup120"/>
    <property type="match status" value="1"/>
</dbReference>
<evidence type="ECO:0000313" key="10">
    <source>
        <dbReference type="EMBL" id="KAH0562114.1"/>
    </source>
</evidence>
<evidence type="ECO:0000256" key="1">
    <source>
        <dbReference type="ARBA" id="ARBA00004123"/>
    </source>
</evidence>
<keyword evidence="3 6" id="KW-0853">WD repeat</keyword>
<evidence type="ECO:0000256" key="6">
    <source>
        <dbReference type="PROSITE-ProRule" id="PRU00221"/>
    </source>
</evidence>
<evidence type="ECO:0000256" key="3">
    <source>
        <dbReference type="ARBA" id="ARBA00022574"/>
    </source>
</evidence>
<dbReference type="InterPro" id="IPR001680">
    <property type="entry name" value="WD40_rpt"/>
</dbReference>
<comment type="subcellular location">
    <subcellularLocation>
        <location evidence="1">Nucleus</location>
    </subcellularLocation>
</comment>
<dbReference type="Gene3D" id="2.130.10.10">
    <property type="entry name" value="YVTN repeat-like/Quinoprotein amine dehydrogenase"/>
    <property type="match status" value="1"/>
</dbReference>
<reference evidence="10" key="1">
    <citation type="submission" date="2021-03" db="EMBL/GenBank/DDBJ databases">
        <title>Comparative genomics and phylogenomic investigation of the class Geoglossomycetes provide insights into ecological specialization and systematics.</title>
        <authorList>
            <person name="Melie T."/>
            <person name="Pirro S."/>
            <person name="Miller A.N."/>
            <person name="Quandt A."/>
        </authorList>
    </citation>
    <scope>NUCLEOTIDE SEQUENCE</scope>
    <source>
        <strain evidence="10">CAQ_001_2017</strain>
    </source>
</reference>
<evidence type="ECO:0000256" key="2">
    <source>
        <dbReference type="ARBA" id="ARBA00022448"/>
    </source>
</evidence>
<dbReference type="Pfam" id="PF21486">
    <property type="entry name" value="NUP120_helical"/>
    <property type="match status" value="1"/>
</dbReference>
<dbReference type="InterPro" id="IPR036322">
    <property type="entry name" value="WD40_repeat_dom_sf"/>
</dbReference>
<dbReference type="Proteomes" id="UP000750711">
    <property type="component" value="Unassembled WGS sequence"/>
</dbReference>
<comment type="caution">
    <text evidence="10">The sequence shown here is derived from an EMBL/GenBank/DDBJ whole genome shotgun (WGS) entry which is preliminary data.</text>
</comment>
<name>A0A9P8RQZ4_9PEZI</name>
<dbReference type="PROSITE" id="PS50082">
    <property type="entry name" value="WD_REPEATS_2"/>
    <property type="match status" value="1"/>
</dbReference>
<keyword evidence="5" id="KW-0539">Nucleus</keyword>
<keyword evidence="2" id="KW-0813">Transport</keyword>
<dbReference type="GO" id="GO:0017056">
    <property type="term" value="F:structural constituent of nuclear pore"/>
    <property type="evidence" value="ECO:0007669"/>
    <property type="project" value="TreeGrafter"/>
</dbReference>
<evidence type="ECO:0000313" key="11">
    <source>
        <dbReference type="Proteomes" id="UP000750711"/>
    </source>
</evidence>